<comment type="catalytic activity">
    <reaction evidence="16">
        <text>L-lysyl-L-lysine(out) = L-lysyl-L-lysine(in)</text>
        <dbReference type="Rhea" id="RHEA:79403"/>
        <dbReference type="ChEBI" id="CHEBI:229956"/>
    </reaction>
</comment>
<evidence type="ECO:0000256" key="16">
    <source>
        <dbReference type="ARBA" id="ARBA00044900"/>
    </source>
</evidence>
<feature type="transmembrane region" description="Helical" evidence="25">
    <location>
        <begin position="234"/>
        <end position="259"/>
    </location>
</feature>
<dbReference type="Gene3D" id="1.20.1250.20">
    <property type="entry name" value="MFS general substrate transporter like domains"/>
    <property type="match status" value="2"/>
</dbReference>
<evidence type="ECO:0000259" key="26">
    <source>
        <dbReference type="PROSITE" id="PS50850"/>
    </source>
</evidence>
<comment type="subcellular location">
    <subcellularLocation>
        <location evidence="1">Lysosome membrane</location>
        <topology evidence="1">Multi-pass membrane protein</topology>
    </subcellularLocation>
</comment>
<keyword evidence="3" id="KW-0813">Transport</keyword>
<comment type="catalytic activity">
    <reaction evidence="15">
        <text>L-arginyl-L-alpha-amino acid(out) = L-arginyl-L-alpha-amino acid(in)</text>
        <dbReference type="Rhea" id="RHEA:79371"/>
        <dbReference type="ChEBI" id="CHEBI:84315"/>
    </reaction>
</comment>
<protein>
    <recommendedName>
        <fullName evidence="21">Lysosomal dipeptide transporter MFSD1</fullName>
    </recommendedName>
    <alternativeName>
        <fullName evidence="22">Major facilitator superfamily domain-containing protein 1</fullName>
    </alternativeName>
</protein>
<evidence type="ECO:0000256" key="6">
    <source>
        <dbReference type="ARBA" id="ARBA00023136"/>
    </source>
</evidence>
<comment type="catalytic activity">
    <reaction evidence="17">
        <text>L-arginyl-glycine(out) = L-arginyl-glycine(in)</text>
        <dbReference type="Rhea" id="RHEA:79391"/>
        <dbReference type="ChEBI" id="CHEBI:229955"/>
    </reaction>
</comment>
<sequence length="341" mass="37950">MILGRFIFAIGGESLAVAQNAYIVKWFKGRELNTMFGIQLSFARIGSTINQATMLLVYKWIVDNGFFTEHKALGASLFMAFLTTVLSLLCGVICWFFDKNRDKYLILDKNQKIDNGEQILSINETEKEAEKFKMTDILGFPLSLWLIYIICVLFYAAIFPLVSFGQLFYINKFGLQSYIASVCNGMIYLVAIPSSIFAGMLVDYFGRNVHFIIISVMTTICGHCLLAFTFLTPFAATIILGCAYSLLAASLWPCVAYVVPERAVATAYGVVQSIQNLGLGVLFILIGALVDSKGYLILELVFILLLCMALAVAILLYFVDSTNGSLLTMDGHSRREKMKQN</sequence>
<evidence type="ECO:0000256" key="2">
    <source>
        <dbReference type="ARBA" id="ARBA00008335"/>
    </source>
</evidence>
<feature type="transmembrane region" description="Helical" evidence="25">
    <location>
        <begin position="178"/>
        <end position="202"/>
    </location>
</feature>
<dbReference type="PANTHER" id="PTHR23512">
    <property type="entry name" value="MAJOR FACILITATOR SUPERFAMILY DOMAIN-CONTAINING PROTEIN 1"/>
    <property type="match status" value="1"/>
</dbReference>
<keyword evidence="6 25" id="KW-0472">Membrane</keyword>
<comment type="catalytic activity">
    <reaction evidence="19">
        <text>L-alanyl-L-lysine(out) = L-alanyl-L-lysine(in)</text>
        <dbReference type="Rhea" id="RHEA:79415"/>
        <dbReference type="ChEBI" id="CHEBI:192470"/>
    </reaction>
</comment>
<keyword evidence="27" id="KW-1185">Reference proteome</keyword>
<dbReference type="AlphaFoldDB" id="A0A915HR97"/>
<proteinExistence type="inferred from homology"/>
<dbReference type="InterPro" id="IPR036259">
    <property type="entry name" value="MFS_trans_sf"/>
</dbReference>
<dbReference type="InterPro" id="IPR011701">
    <property type="entry name" value="MFS"/>
</dbReference>
<evidence type="ECO:0000256" key="7">
    <source>
        <dbReference type="ARBA" id="ARBA00023228"/>
    </source>
</evidence>
<dbReference type="PROSITE" id="PS50850">
    <property type="entry name" value="MFS"/>
    <property type="match status" value="1"/>
</dbReference>
<comment type="subunit">
    <text evidence="24">Homodimer. Interacts with lysosomal protein GLMP (via lumenal domain); the interaction starts while both proteins are still in the endoplasmic reticulum and is required for stabilization of MFSD1 in lysosomes but has no direct effect on its targeting to lysosomes or transporter activity.</text>
</comment>
<evidence type="ECO:0000256" key="10">
    <source>
        <dbReference type="ARBA" id="ARBA00044881"/>
    </source>
</evidence>
<evidence type="ECO:0000256" key="13">
    <source>
        <dbReference type="ARBA" id="ARBA00044893"/>
    </source>
</evidence>
<feature type="transmembrane region" description="Helical" evidence="25">
    <location>
        <begin position="73"/>
        <end position="97"/>
    </location>
</feature>
<evidence type="ECO:0000256" key="5">
    <source>
        <dbReference type="ARBA" id="ARBA00022989"/>
    </source>
</evidence>
<evidence type="ECO:0000256" key="15">
    <source>
        <dbReference type="ARBA" id="ARBA00044899"/>
    </source>
</evidence>
<comment type="function">
    <text evidence="23">Lysosomal dipeptide uniporter that selectively exports lysine, arginine or histidine-containing dipeptides with a net positive charge from the lysosome lumen into the cytosol. Could play a role in a specific type of protein O-glycosylation indirectly regulating macrophages migration and tissue invasion. Also essential for liver homeostasis.</text>
</comment>
<evidence type="ECO:0000256" key="19">
    <source>
        <dbReference type="ARBA" id="ARBA00044919"/>
    </source>
</evidence>
<comment type="catalytic activity">
    <reaction evidence="8">
        <text>L-lysyl-L-alanine(out) = L-lysyl-L-alanine(in)</text>
        <dbReference type="Rhea" id="RHEA:79399"/>
        <dbReference type="ChEBI" id="CHEBI:229954"/>
    </reaction>
</comment>
<comment type="catalytic activity">
    <reaction evidence="10">
        <text>L-alpha-aminoacyl-L-arginine(out) = L-alpha-aminoacyl-L-arginine(in)</text>
        <dbReference type="Rhea" id="RHEA:79367"/>
        <dbReference type="ChEBI" id="CHEBI:229968"/>
    </reaction>
</comment>
<dbReference type="Pfam" id="PF07690">
    <property type="entry name" value="MFS_1"/>
    <property type="match status" value="1"/>
</dbReference>
<comment type="catalytic activity">
    <reaction evidence="18">
        <text>L-histidyl-L-alpha-amino acid(out) = L-histidyl-L-alpha-amino acid(in)</text>
        <dbReference type="Rhea" id="RHEA:79379"/>
        <dbReference type="ChEBI" id="CHEBI:229964"/>
    </reaction>
</comment>
<keyword evidence="4 25" id="KW-0812">Transmembrane</keyword>
<evidence type="ECO:0000256" key="12">
    <source>
        <dbReference type="ARBA" id="ARBA00044891"/>
    </source>
</evidence>
<dbReference type="WBParaSite" id="nRc.2.0.1.t03965-RA">
    <property type="protein sequence ID" value="nRc.2.0.1.t03965-RA"/>
    <property type="gene ID" value="nRc.2.0.1.g03965"/>
</dbReference>
<reference evidence="28" key="1">
    <citation type="submission" date="2022-11" db="UniProtKB">
        <authorList>
            <consortium name="WormBaseParasite"/>
        </authorList>
    </citation>
    <scope>IDENTIFICATION</scope>
</reference>
<organism evidence="27 28">
    <name type="scientific">Romanomermis culicivorax</name>
    <name type="common">Nematode worm</name>
    <dbReference type="NCBI Taxonomy" id="13658"/>
    <lineage>
        <taxon>Eukaryota</taxon>
        <taxon>Metazoa</taxon>
        <taxon>Ecdysozoa</taxon>
        <taxon>Nematoda</taxon>
        <taxon>Enoplea</taxon>
        <taxon>Dorylaimia</taxon>
        <taxon>Mermithida</taxon>
        <taxon>Mermithoidea</taxon>
        <taxon>Mermithidae</taxon>
        <taxon>Romanomermis</taxon>
    </lineage>
</organism>
<evidence type="ECO:0000256" key="23">
    <source>
        <dbReference type="ARBA" id="ARBA00045709"/>
    </source>
</evidence>
<evidence type="ECO:0000313" key="27">
    <source>
        <dbReference type="Proteomes" id="UP000887565"/>
    </source>
</evidence>
<dbReference type="GO" id="GO:0022857">
    <property type="term" value="F:transmembrane transporter activity"/>
    <property type="evidence" value="ECO:0007669"/>
    <property type="project" value="InterPro"/>
</dbReference>
<evidence type="ECO:0000256" key="14">
    <source>
        <dbReference type="ARBA" id="ARBA00044898"/>
    </source>
</evidence>
<evidence type="ECO:0000256" key="8">
    <source>
        <dbReference type="ARBA" id="ARBA00044876"/>
    </source>
</evidence>
<feature type="transmembrane region" description="Helical" evidence="25">
    <location>
        <begin position="137"/>
        <end position="158"/>
    </location>
</feature>
<evidence type="ECO:0000256" key="21">
    <source>
        <dbReference type="ARBA" id="ARBA00044985"/>
    </source>
</evidence>
<evidence type="ECO:0000313" key="28">
    <source>
        <dbReference type="WBParaSite" id="nRc.2.0.1.t03965-RA"/>
    </source>
</evidence>
<feature type="domain" description="Major facilitator superfamily (MFS) profile" evidence="26">
    <location>
        <begin position="1"/>
        <end position="324"/>
    </location>
</feature>
<evidence type="ECO:0000256" key="17">
    <source>
        <dbReference type="ARBA" id="ARBA00044903"/>
    </source>
</evidence>
<dbReference type="InterPro" id="IPR052187">
    <property type="entry name" value="MFSD1"/>
</dbReference>
<feature type="transmembrane region" description="Helical" evidence="25">
    <location>
        <begin position="266"/>
        <end position="290"/>
    </location>
</feature>
<evidence type="ECO:0000256" key="24">
    <source>
        <dbReference type="ARBA" id="ARBA00046376"/>
    </source>
</evidence>
<comment type="catalytic activity">
    <reaction evidence="9">
        <text>L-histidyl-glycine(out) = L-histidyl-glycine(in)</text>
        <dbReference type="Rhea" id="RHEA:79395"/>
        <dbReference type="ChEBI" id="CHEBI:229957"/>
    </reaction>
</comment>
<comment type="catalytic activity">
    <reaction evidence="13">
        <text>L-alpha-aminoacyl-L-lysine(out) = L-alpha-aminoacyl-L-lysine(in)</text>
        <dbReference type="Rhea" id="RHEA:79383"/>
        <dbReference type="ChEBI" id="CHEBI:229966"/>
    </reaction>
</comment>
<feature type="transmembrane region" description="Helical" evidence="25">
    <location>
        <begin position="296"/>
        <end position="319"/>
    </location>
</feature>
<comment type="catalytic activity">
    <reaction evidence="11">
        <text>L-alpha-aminoacyl-L-histidine(out) = L-alpha-aminoacyl-L-histidine(in)</text>
        <dbReference type="Rhea" id="RHEA:79375"/>
        <dbReference type="ChEBI" id="CHEBI:229967"/>
    </reaction>
</comment>
<dbReference type="PANTHER" id="PTHR23512:SF3">
    <property type="entry name" value="MAJOR FACILITATOR SUPERFAMILY DOMAIN-CONTAINING PROTEIN 1"/>
    <property type="match status" value="1"/>
</dbReference>
<accession>A0A915HR97</accession>
<evidence type="ECO:0000256" key="11">
    <source>
        <dbReference type="ARBA" id="ARBA00044884"/>
    </source>
</evidence>
<evidence type="ECO:0000256" key="4">
    <source>
        <dbReference type="ARBA" id="ARBA00022692"/>
    </source>
</evidence>
<dbReference type="GO" id="GO:0005765">
    <property type="term" value="C:lysosomal membrane"/>
    <property type="evidence" value="ECO:0007669"/>
    <property type="project" value="UniProtKB-SubCell"/>
</dbReference>
<dbReference type="Proteomes" id="UP000887565">
    <property type="component" value="Unplaced"/>
</dbReference>
<dbReference type="OMA" id="IRMFPKI"/>
<evidence type="ECO:0000256" key="1">
    <source>
        <dbReference type="ARBA" id="ARBA00004155"/>
    </source>
</evidence>
<dbReference type="SUPFAM" id="SSF103473">
    <property type="entry name" value="MFS general substrate transporter"/>
    <property type="match status" value="1"/>
</dbReference>
<evidence type="ECO:0000256" key="20">
    <source>
        <dbReference type="ARBA" id="ARBA00044924"/>
    </source>
</evidence>
<evidence type="ECO:0000256" key="22">
    <source>
        <dbReference type="ARBA" id="ARBA00045018"/>
    </source>
</evidence>
<dbReference type="InterPro" id="IPR020846">
    <property type="entry name" value="MFS_dom"/>
</dbReference>
<comment type="catalytic activity">
    <reaction evidence="20">
        <text>L-lysyl-glycine(out) = L-lysyl-glycine(in)</text>
        <dbReference type="Rhea" id="RHEA:79407"/>
        <dbReference type="ChEBI" id="CHEBI:191202"/>
    </reaction>
</comment>
<keyword evidence="5 25" id="KW-1133">Transmembrane helix</keyword>
<evidence type="ECO:0000256" key="3">
    <source>
        <dbReference type="ARBA" id="ARBA00022448"/>
    </source>
</evidence>
<comment type="catalytic activity">
    <reaction evidence="14">
        <text>L-aspartyl-L-lysine(out) = L-aspartyl-L-lysine(in)</text>
        <dbReference type="Rhea" id="RHEA:79411"/>
        <dbReference type="ChEBI" id="CHEBI:229953"/>
    </reaction>
</comment>
<comment type="similarity">
    <text evidence="2">Belongs to the major facilitator superfamily.</text>
</comment>
<name>A0A915HR97_ROMCU</name>
<comment type="catalytic activity">
    <reaction evidence="12">
        <text>L-lysyl-L-alpha-amino acid(out) = L-lysyl-L-alpha-amino acid(in)</text>
        <dbReference type="Rhea" id="RHEA:79387"/>
        <dbReference type="ChEBI" id="CHEBI:229965"/>
    </reaction>
</comment>
<feature type="transmembrane region" description="Helical" evidence="25">
    <location>
        <begin position="209"/>
        <end position="228"/>
    </location>
</feature>
<evidence type="ECO:0000256" key="18">
    <source>
        <dbReference type="ARBA" id="ARBA00044912"/>
    </source>
</evidence>
<evidence type="ECO:0000256" key="25">
    <source>
        <dbReference type="SAM" id="Phobius"/>
    </source>
</evidence>
<evidence type="ECO:0000256" key="9">
    <source>
        <dbReference type="ARBA" id="ARBA00044878"/>
    </source>
</evidence>
<keyword evidence="7" id="KW-0458">Lysosome</keyword>